<gene>
    <name evidence="14" type="primary">ATG2</name>
    <name evidence="14" type="ORF">SERLADRAFT_454231</name>
</gene>
<dbReference type="GeneID" id="18816996"/>
<dbReference type="EMBL" id="GL945447">
    <property type="protein sequence ID" value="EGO18643.1"/>
    <property type="molecule type" value="Genomic_DNA"/>
</dbReference>
<dbReference type="GO" id="GO:0000422">
    <property type="term" value="P:autophagy of mitochondrion"/>
    <property type="evidence" value="ECO:0007669"/>
    <property type="project" value="TreeGrafter"/>
</dbReference>
<dbReference type="InterPro" id="IPR026849">
    <property type="entry name" value="ATG2"/>
</dbReference>
<evidence type="ECO:0000256" key="9">
    <source>
        <dbReference type="ARBA" id="ARBA00023136"/>
    </source>
</evidence>
<evidence type="ECO:0000256" key="13">
    <source>
        <dbReference type="SAM" id="MobiDB-lite"/>
    </source>
</evidence>
<dbReference type="PANTHER" id="PTHR13190:SF1">
    <property type="entry name" value="AUTOPHAGY-RELATED 2, ISOFORM A"/>
    <property type="match status" value="1"/>
</dbReference>
<evidence type="ECO:0000256" key="12">
    <source>
        <dbReference type="ARBA" id="ARBA00024631"/>
    </source>
</evidence>
<dbReference type="Pfam" id="PF13329">
    <property type="entry name" value="ATG2_CAD"/>
    <property type="match status" value="1"/>
</dbReference>
<dbReference type="GO" id="GO:0034045">
    <property type="term" value="C:phagophore assembly site membrane"/>
    <property type="evidence" value="ECO:0007669"/>
    <property type="project" value="UniProtKB-SubCell"/>
</dbReference>
<dbReference type="OrthoDB" id="18982at2759"/>
<dbReference type="GO" id="GO:0000045">
    <property type="term" value="P:autophagosome assembly"/>
    <property type="evidence" value="ECO:0007669"/>
    <property type="project" value="TreeGrafter"/>
</dbReference>
<dbReference type="GO" id="GO:0032266">
    <property type="term" value="F:phosphatidylinositol-3-phosphate binding"/>
    <property type="evidence" value="ECO:0007669"/>
    <property type="project" value="TreeGrafter"/>
</dbReference>
<reference evidence="14" key="1">
    <citation type="submission" date="2011-04" db="EMBL/GenBank/DDBJ databases">
        <title>Evolution of plant cell wall degrading machinery underlies the functional diversity of forest fungi.</title>
        <authorList>
            <consortium name="US DOE Joint Genome Institute (JGI-PGF)"/>
            <person name="Eastwood D.C."/>
            <person name="Floudas D."/>
            <person name="Binder M."/>
            <person name="Majcherczyk A."/>
            <person name="Schneider P."/>
            <person name="Aerts A."/>
            <person name="Asiegbu F.O."/>
            <person name="Baker S.E."/>
            <person name="Barry K."/>
            <person name="Bendiksby M."/>
            <person name="Blumentritt M."/>
            <person name="Coutinho P.M."/>
            <person name="Cullen D."/>
            <person name="Cullen D."/>
            <person name="Gathman A."/>
            <person name="Goodell B."/>
            <person name="Henrissat B."/>
            <person name="Ihrmark K."/>
            <person name="Kauserud H."/>
            <person name="Kohler A."/>
            <person name="LaButti K."/>
            <person name="Lapidus A."/>
            <person name="Lavin J.L."/>
            <person name="Lee Y.-H."/>
            <person name="Lindquist E."/>
            <person name="Lilly W."/>
            <person name="Lucas S."/>
            <person name="Morin E."/>
            <person name="Murat C."/>
            <person name="Oguiza J.A."/>
            <person name="Park J."/>
            <person name="Pisabarro A.G."/>
            <person name="Riley R."/>
            <person name="Rosling A."/>
            <person name="Salamov A."/>
            <person name="Schmidt O."/>
            <person name="Schmutz J."/>
            <person name="Skrede I."/>
            <person name="Stenlid J."/>
            <person name="Wiebenga A."/>
            <person name="Xie X."/>
            <person name="Kues U."/>
            <person name="Hibbett D.S."/>
            <person name="Hoffmeister D."/>
            <person name="Hogberg N."/>
            <person name="Martin F."/>
            <person name="Grigoriev I.V."/>
            <person name="Watkinson S.C."/>
        </authorList>
    </citation>
    <scope>NUCLEOTIDE SEQUENCE</scope>
    <source>
        <strain evidence="14">S7.9</strain>
    </source>
</reference>
<evidence type="ECO:0000256" key="6">
    <source>
        <dbReference type="ARBA" id="ARBA00022824"/>
    </source>
</evidence>
<feature type="compositionally biased region" description="Polar residues" evidence="13">
    <location>
        <begin position="374"/>
        <end position="386"/>
    </location>
</feature>
<evidence type="ECO:0000256" key="11">
    <source>
        <dbReference type="ARBA" id="ARBA00024615"/>
    </source>
</evidence>
<evidence type="ECO:0000313" key="14">
    <source>
        <dbReference type="EMBL" id="EGO18643.1"/>
    </source>
</evidence>
<keyword evidence="9" id="KW-0472">Membrane</keyword>
<feature type="region of interest" description="Disordered" evidence="13">
    <location>
        <begin position="354"/>
        <end position="386"/>
    </location>
</feature>
<evidence type="ECO:0000256" key="5">
    <source>
        <dbReference type="ARBA" id="ARBA00022448"/>
    </source>
</evidence>
<evidence type="ECO:0000256" key="10">
    <source>
        <dbReference type="ARBA" id="ARBA00024479"/>
    </source>
</evidence>
<dbReference type="GO" id="GO:0034727">
    <property type="term" value="P:piecemeal microautophagy of the nucleus"/>
    <property type="evidence" value="ECO:0007669"/>
    <property type="project" value="TreeGrafter"/>
</dbReference>
<keyword evidence="5" id="KW-0813">Transport</keyword>
<keyword evidence="8" id="KW-0445">Lipid transport</keyword>
<dbReference type="PANTHER" id="PTHR13190">
    <property type="entry name" value="AUTOPHAGY-RELATED 2, ISOFORM A"/>
    <property type="match status" value="1"/>
</dbReference>
<feature type="region of interest" description="Disordered" evidence="13">
    <location>
        <begin position="271"/>
        <end position="315"/>
    </location>
</feature>
<dbReference type="GO" id="GO:0006869">
    <property type="term" value="P:lipid transport"/>
    <property type="evidence" value="ECO:0007669"/>
    <property type="project" value="UniProtKB-KW"/>
</dbReference>
<evidence type="ECO:0000256" key="7">
    <source>
        <dbReference type="ARBA" id="ARBA00023006"/>
    </source>
</evidence>
<feature type="region of interest" description="Disordered" evidence="13">
    <location>
        <begin position="1267"/>
        <end position="1289"/>
    </location>
</feature>
<dbReference type="GO" id="GO:0061723">
    <property type="term" value="P:glycophagy"/>
    <property type="evidence" value="ECO:0007669"/>
    <property type="project" value="TreeGrafter"/>
</dbReference>
<feature type="region of interest" description="Disordered" evidence="13">
    <location>
        <begin position="1501"/>
        <end position="1522"/>
    </location>
</feature>
<feature type="compositionally biased region" description="Polar residues" evidence="13">
    <location>
        <begin position="354"/>
        <end position="367"/>
    </location>
</feature>
<comment type="catalytic activity">
    <reaction evidence="12">
        <text>a 1,2-diacyl-sn-glycero-3-phosphocholine(in) = a 1,2-diacyl-sn-glycero-3-phosphocholine(out)</text>
        <dbReference type="Rhea" id="RHEA:38571"/>
        <dbReference type="ChEBI" id="CHEBI:57643"/>
    </reaction>
</comment>
<feature type="compositionally biased region" description="Polar residues" evidence="13">
    <location>
        <begin position="1272"/>
        <end position="1289"/>
    </location>
</feature>
<evidence type="ECO:0000256" key="8">
    <source>
        <dbReference type="ARBA" id="ARBA00023055"/>
    </source>
</evidence>
<evidence type="ECO:0000256" key="3">
    <source>
        <dbReference type="ARBA" id="ARBA00009714"/>
    </source>
</evidence>
<dbReference type="GO" id="GO:0043495">
    <property type="term" value="F:protein-membrane adaptor activity"/>
    <property type="evidence" value="ECO:0007669"/>
    <property type="project" value="TreeGrafter"/>
</dbReference>
<dbReference type="RefSeq" id="XP_007324670.1">
    <property type="nucleotide sequence ID" value="XM_007324608.1"/>
</dbReference>
<protein>
    <recommendedName>
        <fullName evidence="4">Autophagy-related protein 2</fullName>
    </recommendedName>
</protein>
<accession>F8PE46</accession>
<comment type="catalytic activity">
    <reaction evidence="11">
        <text>a 1,2-diacyl-sn-glycero-3-phosphoethanolamine(in) = a 1,2-diacyl-sn-glycero-3-phosphoethanolamine(out)</text>
        <dbReference type="Rhea" id="RHEA:38895"/>
        <dbReference type="ChEBI" id="CHEBI:64612"/>
    </reaction>
</comment>
<dbReference type="GO" id="GO:0061908">
    <property type="term" value="C:phagophore"/>
    <property type="evidence" value="ECO:0007669"/>
    <property type="project" value="TreeGrafter"/>
</dbReference>
<proteinExistence type="inferred from homology"/>
<organism>
    <name type="scientific">Serpula lacrymans var. lacrymans (strain S7.9)</name>
    <name type="common">Dry rot fungus</name>
    <dbReference type="NCBI Taxonomy" id="578457"/>
    <lineage>
        <taxon>Eukaryota</taxon>
        <taxon>Fungi</taxon>
        <taxon>Dikarya</taxon>
        <taxon>Basidiomycota</taxon>
        <taxon>Agaricomycotina</taxon>
        <taxon>Agaricomycetes</taxon>
        <taxon>Agaricomycetidae</taxon>
        <taxon>Boletales</taxon>
        <taxon>Coniophorineae</taxon>
        <taxon>Serpulaceae</taxon>
        <taxon>Serpula</taxon>
    </lineage>
</organism>
<evidence type="ECO:0000256" key="4">
    <source>
        <dbReference type="ARBA" id="ARBA00018070"/>
    </source>
</evidence>
<evidence type="ECO:0000256" key="1">
    <source>
        <dbReference type="ARBA" id="ARBA00004406"/>
    </source>
</evidence>
<comment type="similarity">
    <text evidence="3">Belongs to the ATG2 family.</text>
</comment>
<dbReference type="KEGG" id="sla:SERLADRAFT_454231"/>
<dbReference type="GO" id="GO:0061709">
    <property type="term" value="P:reticulophagy"/>
    <property type="evidence" value="ECO:0007669"/>
    <property type="project" value="TreeGrafter"/>
</dbReference>
<name>F8PE46_SERL9</name>
<keyword evidence="6" id="KW-0256">Endoplasmic reticulum</keyword>
<sequence>MSSWYPSWFSSLPSLDFSLPSSIQSRFIAFVLKKSLGRFLKPGQLDAYQIDSQIGSGYVNVKDLELDTPAINTLFSGLPISAHDGSIGCITARIPWPKPLTSTVGCSIQSLHVTLHVTPPTSTPPSPPSNTLTESVVSVAEAFVQDELSVREESIILESIHSNASPLDADDDQQNIPGGLNPFINDANVGVEHGDVDPAGVSLFATIIERLLARFEFDAVDTKITLVHPGHASFTLSIAEIRYHTEPHNNGIRSVSIHGVSVSCRNLRPTLSPIPTPSTLSPTSPISIRHASPTSSLIHTPEPVSPVSSSSSLDEDTTFLMSQSLATLPPRPVSGSSSPTSSVASSIYHSTLTMTHDLSRTRTSLSPDTPPRIHTSQPEASNDTSRHILTSAQQERRQESYLDEIILSFGREPIVVRVTTPVSQPSDCPEGTESESEPSLPELIPKGVLNISVSSGVVACAFRAYHIRVLLDVLEICGQHSPRSAPTSASSNSGSAQIGLDLESTLEVKGVVILLLPDPTAKRHNDSSDVQSSLRHFFTSPLVPPDLRHGYVRAHLDGIFGSVVLNSQNQSTSLVPTTSPDQENLHSTIPQPAVSCRLMLSSLSIFSFQANSLPDKQDSALRALPILITDPGLPGQYSVSRWQSYLQKLFASTSQTGDTEPLAFDVLDWTSPQQWTKSADISTWRTTSVGSDCSEKEEAPVHPAFLLSYQKPFPPSPKHPEAGLSSTDKPMVLKVSPLHFFIDLGSMLGNGDMLLFLNEVTSSNVHKSSQIEHKPSLVLEIPMIRVQVRCPPPPLRSARSGAFVVDIHGIRMSTLFVSPTGPAAQQRDIAPGSSDDQKRSMRQHLLDVKCQGVTLAYSDVNESSAALFLLLGSMSSHKEVAPGNEGSMSHSSLRVNLSHLANSSSSSVTYLNVDVASTNAIITKAVFDGLQRWADDAAQLMERTGKPTAVDIGKPSEVASSRSISGAKPISAGSETHVQLVVSQAFVRLMLPRREDDAYISRPLDLFASNVSALLEMKTGSEDGPTTIVKITDLSVMDFAAESPRIPLLSLAAPRNSLSTTKRMIEVRFNSSSIPGSTAKASNIKLSLWGFNFRLLSKLKWLSELERFAKAPPGVFESVVPSERTHVSVKIMESSLHAFAPGHPGAAVLYIGETTLSLDLINKSSELSLKMLVPSISVLLIDALPDEVPDESSKLQARGVAFWKESGYALIAELVNLDFAYKGRNAPAPLDTQMLINRAALRIHICADTLAALTGFIGDFSSAFKSPPDPTNAPTSTKGPSIVTDPSSPKSDMIYVEEHAFTRNPEVGSAPDMISDDLPTNLDYLDVSFGTAAGFRELQDDDLDDFDVEEKFVPVTPSPGHRTGTVSDIGGETIRILRPFKVIENYYDTIPPEPASGESDFGEAMMRIRIYDCDVTLSLYDGYDWSRTRELLEKEIKEMRRRLAKIRQLVATGQVQDSTEVETSALMFNSVYIGLQADVSDLEPGALVAAIDEELDHDTESDIESSWQSLHPASSPGHPPPLLSRVQHKRLTRSDGSCIDIRLLGLDAEIDNYRPGQTLVSRILATVRDVEILDHIKSSTWRHFLCELRSDSQGNVRETGSNMVRVEIQNVRPIPSHPAQEARLRAKLLPLRLYVDQDALDFLKNFFSFKDSESPAANVDEPEGTEAYIQHAEIFPVDIKLDYKPRRVDYRALREGKTIELMNFFHFDGAEMTLRHLNLYGINGWPRLFEKLNDLWTPDVKATQLVDVISGVSPIRSVVNVGSGVADLVLLPITQYKKDGRIIRGVQKGTTAFVKSTAMEAIKLGAQLATGTQVILEQAENVLGGQFHDPITAETVQFSSVIEGLSEEDELPPDLFSKYAEQPEGITEGVRSAYRSMHRNLNSAAQTILAVPMEVYERSGNEGAMRAVIRAVPIAVLKPMIGASEAVSKTLMGLHNTLDPNVRYENEAKYKQR</sequence>
<comment type="subcellular location">
    <subcellularLocation>
        <location evidence="1">Endoplasmic reticulum membrane</location>
        <topology evidence="1">Peripheral membrane protein</topology>
    </subcellularLocation>
    <subcellularLocation>
        <location evidence="2">Preautophagosomal structure membrane</location>
        <topology evidence="2">Peripheral membrane protein</topology>
    </subcellularLocation>
</comment>
<dbReference type="Proteomes" id="UP000008064">
    <property type="component" value="Unassembled WGS sequence"/>
</dbReference>
<dbReference type="HOGENOM" id="CLU_000795_0_0_1"/>
<feature type="compositionally biased region" description="Low complexity" evidence="13">
    <location>
        <begin position="271"/>
        <end position="288"/>
    </location>
</feature>
<dbReference type="GO" id="GO:0005789">
    <property type="term" value="C:endoplasmic reticulum membrane"/>
    <property type="evidence" value="ECO:0007669"/>
    <property type="project" value="UniProtKB-SubCell"/>
</dbReference>
<feature type="region of interest" description="Disordered" evidence="13">
    <location>
        <begin position="420"/>
        <end position="441"/>
    </location>
</feature>
<evidence type="ECO:0000256" key="2">
    <source>
        <dbReference type="ARBA" id="ARBA00004623"/>
    </source>
</evidence>
<comment type="catalytic activity">
    <reaction evidence="10">
        <text>a 1,2-diacyl-sn-glycero-3-phospho-L-serine(in) = a 1,2-diacyl-sn-glycero-3-phospho-L-serine(out)</text>
        <dbReference type="Rhea" id="RHEA:38663"/>
        <dbReference type="ChEBI" id="CHEBI:57262"/>
    </reaction>
</comment>
<keyword evidence="7" id="KW-0072">Autophagy</keyword>